<dbReference type="SUPFAM" id="SSF55729">
    <property type="entry name" value="Acyl-CoA N-acyltransferases (Nat)"/>
    <property type="match status" value="1"/>
</dbReference>
<proteinExistence type="inferred from homology"/>
<accession>A0ABX1Y936</accession>
<dbReference type="PANTHER" id="PTHR43792:SF8">
    <property type="entry name" value="[RIBOSOMAL PROTEIN US5]-ALANINE N-ACETYLTRANSFERASE"/>
    <property type="match status" value="1"/>
</dbReference>
<dbReference type="RefSeq" id="WP_171715736.1">
    <property type="nucleotide sequence ID" value="NZ_WHOB01000012.1"/>
</dbReference>
<dbReference type="Gene3D" id="3.40.630.30">
    <property type="match status" value="1"/>
</dbReference>
<dbReference type="InterPro" id="IPR016181">
    <property type="entry name" value="Acyl_CoA_acyltransferase"/>
</dbReference>
<dbReference type="PANTHER" id="PTHR43792">
    <property type="entry name" value="GNAT FAMILY, PUTATIVE (AFU_ORTHOLOGUE AFUA_3G00765)-RELATED-RELATED"/>
    <property type="match status" value="1"/>
</dbReference>
<dbReference type="PROSITE" id="PS51186">
    <property type="entry name" value="GNAT"/>
    <property type="match status" value="1"/>
</dbReference>
<evidence type="ECO:0000313" key="5">
    <source>
        <dbReference type="EMBL" id="NOU77442.1"/>
    </source>
</evidence>
<dbReference type="Proteomes" id="UP000596857">
    <property type="component" value="Unassembled WGS sequence"/>
</dbReference>
<keyword evidence="2" id="KW-0012">Acyltransferase</keyword>
<evidence type="ECO:0000256" key="2">
    <source>
        <dbReference type="ARBA" id="ARBA00023315"/>
    </source>
</evidence>
<dbReference type="InterPro" id="IPR000182">
    <property type="entry name" value="GNAT_dom"/>
</dbReference>
<name>A0ABX1Y936_9BACL</name>
<dbReference type="EMBL" id="WHOB01000012">
    <property type="protein sequence ID" value="NOU77442.1"/>
    <property type="molecule type" value="Genomic_DNA"/>
</dbReference>
<evidence type="ECO:0000256" key="1">
    <source>
        <dbReference type="ARBA" id="ARBA00022679"/>
    </source>
</evidence>
<evidence type="ECO:0000313" key="6">
    <source>
        <dbReference type="Proteomes" id="UP000596857"/>
    </source>
</evidence>
<comment type="caution">
    <text evidence="5">The sequence shown here is derived from an EMBL/GenBank/DDBJ whole genome shotgun (WGS) entry which is preliminary data.</text>
</comment>
<evidence type="ECO:0000259" key="4">
    <source>
        <dbReference type="PROSITE" id="PS51186"/>
    </source>
</evidence>
<protein>
    <submittedName>
        <fullName evidence="5">GNAT family N-acetyltransferase</fullName>
    </submittedName>
</protein>
<dbReference type="Pfam" id="PF13302">
    <property type="entry name" value="Acetyltransf_3"/>
    <property type="match status" value="1"/>
</dbReference>
<reference evidence="5 6" key="1">
    <citation type="submission" date="2019-10" db="EMBL/GenBank/DDBJ databases">
        <title>Description of Paenibacillus terricola sp. nov.</title>
        <authorList>
            <person name="Carlier A."/>
            <person name="Qi S."/>
        </authorList>
    </citation>
    <scope>NUCLEOTIDE SEQUENCE [LARGE SCALE GENOMIC DNA]</scope>
    <source>
        <strain evidence="5 6">LMG 31459</strain>
    </source>
</reference>
<evidence type="ECO:0000256" key="3">
    <source>
        <dbReference type="ARBA" id="ARBA00038502"/>
    </source>
</evidence>
<keyword evidence="6" id="KW-1185">Reference proteome</keyword>
<comment type="similarity">
    <text evidence="3">Belongs to the acetyltransferase family. RimJ subfamily.</text>
</comment>
<feature type="domain" description="N-acetyltransferase" evidence="4">
    <location>
        <begin position="15"/>
        <end position="180"/>
    </location>
</feature>
<organism evidence="5 6">
    <name type="scientific">Paenibacillus phytohabitans</name>
    <dbReference type="NCBI Taxonomy" id="2654978"/>
    <lineage>
        <taxon>Bacteria</taxon>
        <taxon>Bacillati</taxon>
        <taxon>Bacillota</taxon>
        <taxon>Bacilli</taxon>
        <taxon>Bacillales</taxon>
        <taxon>Paenibacillaceae</taxon>
        <taxon>Paenibacillus</taxon>
    </lineage>
</organism>
<keyword evidence="1" id="KW-0808">Transferase</keyword>
<sequence length="187" mass="21760">MNNNRTDRTLETDRLLLRLFKPADAEEVRDYCNNYNIYRSTLTLPYPYPLECAVSWMANHEQNFDLDKMYEFAITDRNTGKLYGAVGISNHQPYHNGEIAYWIGEAHWGQGYGTEAARAVIEFVFTEKNYHRVYARHFASNPASGKIMQKCGMSYEGTLKDHIYKNNSYEDLVYYGILNPVKENPET</sequence>
<gene>
    <name evidence="5" type="ORF">GC101_00960</name>
</gene>
<dbReference type="InterPro" id="IPR051531">
    <property type="entry name" value="N-acetyltransferase"/>
</dbReference>